<feature type="domain" description="Methyltransferase" evidence="2">
    <location>
        <begin position="45"/>
        <end position="127"/>
    </location>
</feature>
<dbReference type="GO" id="GO:0016740">
    <property type="term" value="F:transferase activity"/>
    <property type="evidence" value="ECO:0007669"/>
    <property type="project" value="UniProtKB-KW"/>
</dbReference>
<dbReference type="Proteomes" id="UP000265882">
    <property type="component" value="Unassembled WGS sequence"/>
</dbReference>
<dbReference type="SUPFAM" id="SSF53448">
    <property type="entry name" value="Nucleotide-diphospho-sugar transferases"/>
    <property type="match status" value="1"/>
</dbReference>
<keyword evidence="3" id="KW-0808">Transferase</keyword>
<feature type="domain" description="Glycosyltransferase 2-like" evidence="1">
    <location>
        <begin position="235"/>
        <end position="397"/>
    </location>
</feature>
<protein>
    <submittedName>
        <fullName evidence="3">Glycosyltransferase</fullName>
    </submittedName>
</protein>
<dbReference type="PANTHER" id="PTHR48090:SF7">
    <property type="entry name" value="RFBJ PROTEIN"/>
    <property type="match status" value="1"/>
</dbReference>
<comment type="caution">
    <text evidence="3">The sequence shown here is derived from an EMBL/GenBank/DDBJ whole genome shotgun (WGS) entry which is preliminary data.</text>
</comment>
<reference evidence="3 4" key="1">
    <citation type="journal article" date="2017" name="ISME J.">
        <title>Energy and carbon metabolisms in a deep terrestrial subsurface fluid microbial community.</title>
        <authorList>
            <person name="Momper L."/>
            <person name="Jungbluth S.P."/>
            <person name="Lee M.D."/>
            <person name="Amend J.P."/>
        </authorList>
    </citation>
    <scope>NUCLEOTIDE SEQUENCE [LARGE SCALE GENOMIC DNA]</scope>
    <source>
        <strain evidence="3">SURF_5</strain>
    </source>
</reference>
<dbReference type="InterPro" id="IPR041698">
    <property type="entry name" value="Methyltransf_25"/>
</dbReference>
<name>A0A3A4N430_ABYX5</name>
<accession>A0A3A4N430</accession>
<dbReference type="CDD" id="cd02440">
    <property type="entry name" value="AdoMet_MTases"/>
    <property type="match status" value="1"/>
</dbReference>
<dbReference type="EMBL" id="QZKU01000125">
    <property type="protein sequence ID" value="RJP16668.1"/>
    <property type="molecule type" value="Genomic_DNA"/>
</dbReference>
<dbReference type="SUPFAM" id="SSF53335">
    <property type="entry name" value="S-adenosyl-L-methionine-dependent methyltransferases"/>
    <property type="match status" value="1"/>
</dbReference>
<dbReference type="CDD" id="cd04179">
    <property type="entry name" value="DPM_DPG-synthase_like"/>
    <property type="match status" value="1"/>
</dbReference>
<dbReference type="Gene3D" id="3.90.550.10">
    <property type="entry name" value="Spore Coat Polysaccharide Biosynthesis Protein SpsA, Chain A"/>
    <property type="match status" value="1"/>
</dbReference>
<evidence type="ECO:0000259" key="1">
    <source>
        <dbReference type="Pfam" id="PF00535"/>
    </source>
</evidence>
<organism evidence="3 4">
    <name type="scientific">Abyssobacteria bacterium (strain SURF_5)</name>
    <dbReference type="NCBI Taxonomy" id="2093360"/>
    <lineage>
        <taxon>Bacteria</taxon>
        <taxon>Pseudomonadati</taxon>
        <taxon>Candidatus Hydrogenedentota</taxon>
        <taxon>Candidatus Abyssobacteria</taxon>
    </lineage>
</organism>
<proteinExistence type="predicted"/>
<gene>
    <name evidence="3" type="ORF">C4520_18150</name>
</gene>
<dbReference type="Pfam" id="PF13649">
    <property type="entry name" value="Methyltransf_25"/>
    <property type="match status" value="1"/>
</dbReference>
<dbReference type="AlphaFoldDB" id="A0A3A4N430"/>
<dbReference type="Pfam" id="PF00535">
    <property type="entry name" value="Glycos_transf_2"/>
    <property type="match status" value="1"/>
</dbReference>
<sequence length="492" mass="56697">MDKQKLASRFDTLAPERDSWKSKNRYYYAELERICSCMIPPRKSVLEIGCGTGDILNSVRPQRGVGIDLSNGMLEVARRKYPHLEFRQGDAEALHIDEKFDYVILSDLIGFLSDIWQAFTELKKVCRADTSVVVTQYNYFWEPVLKFGEKAGLKMPQQHQNWLAFQDLKNLLHLTGFEVVREEFHLLVPKKIPALSTLANEFLVKIPGLHHFCLLEVLEIRPLAIPRARRDYSCSIIIPTRNEAGNIEGCVERTPQMGSMTELVFVDGESTDGTVEKIKEMIARYEGRRRIKLLQQKPAVGKADAMRIGFDAAEGDIFMILDSDLTVPPEDLPKFYIPLAEGTADFVNGSRLVYPMEKEAMRLLNVIANKLFSYAFTWLLEQRITDTLCGTKVFFKKDYKRIEDNRSYFGDFDPFGDFDLLFGASRLGLRMVEIPIRYRARTYGDIKIERFKHGWLLLKMTAVAFRKLKLSKWRESASNFVRELRNERGGAR</sequence>
<dbReference type="Gene3D" id="3.40.50.150">
    <property type="entry name" value="Vaccinia Virus protein VP39"/>
    <property type="match status" value="1"/>
</dbReference>
<dbReference type="InterPro" id="IPR029044">
    <property type="entry name" value="Nucleotide-diphossugar_trans"/>
</dbReference>
<dbReference type="InterPro" id="IPR050256">
    <property type="entry name" value="Glycosyltransferase_2"/>
</dbReference>
<evidence type="ECO:0000259" key="2">
    <source>
        <dbReference type="Pfam" id="PF13649"/>
    </source>
</evidence>
<dbReference type="PANTHER" id="PTHR48090">
    <property type="entry name" value="UNDECAPRENYL-PHOSPHATE 4-DEOXY-4-FORMAMIDO-L-ARABINOSE TRANSFERASE-RELATED"/>
    <property type="match status" value="1"/>
</dbReference>
<dbReference type="InterPro" id="IPR029063">
    <property type="entry name" value="SAM-dependent_MTases_sf"/>
</dbReference>
<evidence type="ECO:0000313" key="4">
    <source>
        <dbReference type="Proteomes" id="UP000265882"/>
    </source>
</evidence>
<dbReference type="InterPro" id="IPR001173">
    <property type="entry name" value="Glyco_trans_2-like"/>
</dbReference>
<evidence type="ECO:0000313" key="3">
    <source>
        <dbReference type="EMBL" id="RJP16668.1"/>
    </source>
</evidence>